<organism evidence="2 3">
    <name type="scientific">Vitrella brassicaformis (strain CCMP3155)</name>
    <dbReference type="NCBI Taxonomy" id="1169540"/>
    <lineage>
        <taxon>Eukaryota</taxon>
        <taxon>Sar</taxon>
        <taxon>Alveolata</taxon>
        <taxon>Colpodellida</taxon>
        <taxon>Vitrellaceae</taxon>
        <taxon>Vitrella</taxon>
    </lineage>
</organism>
<name>A0A0G4F7N9_VITBC</name>
<feature type="region of interest" description="Disordered" evidence="1">
    <location>
        <begin position="1"/>
        <end position="35"/>
    </location>
</feature>
<dbReference type="Proteomes" id="UP000041254">
    <property type="component" value="Unassembled WGS sequence"/>
</dbReference>
<dbReference type="InParanoid" id="A0A0G4F7N9"/>
<dbReference type="EMBL" id="CDMY01000382">
    <property type="protein sequence ID" value="CEM08026.1"/>
    <property type="molecule type" value="Genomic_DNA"/>
</dbReference>
<evidence type="ECO:0000256" key="1">
    <source>
        <dbReference type="SAM" id="MobiDB-lite"/>
    </source>
</evidence>
<accession>A0A0G4F7N9</accession>
<dbReference type="AlphaFoldDB" id="A0A0G4F7N9"/>
<dbReference type="VEuPathDB" id="CryptoDB:Vbra_8881"/>
<feature type="compositionally biased region" description="Acidic residues" evidence="1">
    <location>
        <begin position="1"/>
        <end position="24"/>
    </location>
</feature>
<evidence type="ECO:0000313" key="2">
    <source>
        <dbReference type="EMBL" id="CEM08026.1"/>
    </source>
</evidence>
<reference evidence="2 3" key="1">
    <citation type="submission" date="2014-11" db="EMBL/GenBank/DDBJ databases">
        <authorList>
            <person name="Zhu J."/>
            <person name="Qi W."/>
            <person name="Song R."/>
        </authorList>
    </citation>
    <scope>NUCLEOTIDE SEQUENCE [LARGE SCALE GENOMIC DNA]</scope>
</reference>
<proteinExistence type="predicted"/>
<sequence>MDRDEHDDEVCGGADDDDHEDMALAEEPAAAGDGQLDHQEYDVTGILDEVAESLWMQLQRVEQLKAQAQGLAAVRAACDAEQW</sequence>
<gene>
    <name evidence="2" type="ORF">Vbra_8881</name>
</gene>
<evidence type="ECO:0000313" key="3">
    <source>
        <dbReference type="Proteomes" id="UP000041254"/>
    </source>
</evidence>
<keyword evidence="3" id="KW-1185">Reference proteome</keyword>
<protein>
    <submittedName>
        <fullName evidence="2">Uncharacterized protein</fullName>
    </submittedName>
</protein>